<organism evidence="1 2">
    <name type="scientific">Coprinellus micaceus</name>
    <name type="common">Glistening ink-cap mushroom</name>
    <name type="synonym">Coprinus micaceus</name>
    <dbReference type="NCBI Taxonomy" id="71717"/>
    <lineage>
        <taxon>Eukaryota</taxon>
        <taxon>Fungi</taxon>
        <taxon>Dikarya</taxon>
        <taxon>Basidiomycota</taxon>
        <taxon>Agaricomycotina</taxon>
        <taxon>Agaricomycetes</taxon>
        <taxon>Agaricomycetidae</taxon>
        <taxon>Agaricales</taxon>
        <taxon>Agaricineae</taxon>
        <taxon>Psathyrellaceae</taxon>
        <taxon>Coprinellus</taxon>
    </lineage>
</organism>
<comment type="caution">
    <text evidence="1">The sequence shown here is derived from an EMBL/GenBank/DDBJ whole genome shotgun (WGS) entry which is preliminary data.</text>
</comment>
<dbReference type="AlphaFoldDB" id="A0A4Y7SC34"/>
<evidence type="ECO:0000313" key="2">
    <source>
        <dbReference type="Proteomes" id="UP000298030"/>
    </source>
</evidence>
<evidence type="ECO:0000313" key="1">
    <source>
        <dbReference type="EMBL" id="TEB19051.1"/>
    </source>
</evidence>
<dbReference type="Proteomes" id="UP000298030">
    <property type="component" value="Unassembled WGS sequence"/>
</dbReference>
<protein>
    <submittedName>
        <fullName evidence="1">Uncharacterized protein</fullName>
    </submittedName>
</protein>
<sequence>MVRLRRSQTSPRTYPFSLGLVQNSFLQDEQRMKKLMARFCDAIYTHAVQDMIDGIIDESLRLCGGSREILSTVLQTKFFLGHTPFYWAIVNKDPNHVGIPLLLEKLFSVCGNTVDATTEEEIIMTLLQLEDPGDDLYQSIEPRLRTLRHLSTPSYFQGEGQQPTVKGIYHEGLLMRATAVFRIPLFFDRLALEKEVCLTFIAMGQISLEFFHVVYAVVGSVLKCALPR</sequence>
<accession>A0A4Y7SC34</accession>
<name>A0A4Y7SC34_COPMI</name>
<proteinExistence type="predicted"/>
<keyword evidence="2" id="KW-1185">Reference proteome</keyword>
<gene>
    <name evidence="1" type="ORF">FA13DRAFT_491353</name>
</gene>
<dbReference type="OrthoDB" id="2889147at2759"/>
<dbReference type="EMBL" id="QPFP01000209">
    <property type="protein sequence ID" value="TEB19051.1"/>
    <property type="molecule type" value="Genomic_DNA"/>
</dbReference>
<reference evidence="1 2" key="1">
    <citation type="journal article" date="2019" name="Nat. Ecol. Evol.">
        <title>Megaphylogeny resolves global patterns of mushroom evolution.</title>
        <authorList>
            <person name="Varga T."/>
            <person name="Krizsan K."/>
            <person name="Foldi C."/>
            <person name="Dima B."/>
            <person name="Sanchez-Garcia M."/>
            <person name="Sanchez-Ramirez S."/>
            <person name="Szollosi G.J."/>
            <person name="Szarkandi J.G."/>
            <person name="Papp V."/>
            <person name="Albert L."/>
            <person name="Andreopoulos W."/>
            <person name="Angelini C."/>
            <person name="Antonin V."/>
            <person name="Barry K.W."/>
            <person name="Bougher N.L."/>
            <person name="Buchanan P."/>
            <person name="Buyck B."/>
            <person name="Bense V."/>
            <person name="Catcheside P."/>
            <person name="Chovatia M."/>
            <person name="Cooper J."/>
            <person name="Damon W."/>
            <person name="Desjardin D."/>
            <person name="Finy P."/>
            <person name="Geml J."/>
            <person name="Haridas S."/>
            <person name="Hughes K."/>
            <person name="Justo A."/>
            <person name="Karasinski D."/>
            <person name="Kautmanova I."/>
            <person name="Kiss B."/>
            <person name="Kocsube S."/>
            <person name="Kotiranta H."/>
            <person name="LaButti K.M."/>
            <person name="Lechner B.E."/>
            <person name="Liimatainen K."/>
            <person name="Lipzen A."/>
            <person name="Lukacs Z."/>
            <person name="Mihaltcheva S."/>
            <person name="Morgado L.N."/>
            <person name="Niskanen T."/>
            <person name="Noordeloos M.E."/>
            <person name="Ohm R.A."/>
            <person name="Ortiz-Santana B."/>
            <person name="Ovrebo C."/>
            <person name="Racz N."/>
            <person name="Riley R."/>
            <person name="Savchenko A."/>
            <person name="Shiryaev A."/>
            <person name="Soop K."/>
            <person name="Spirin V."/>
            <person name="Szebenyi C."/>
            <person name="Tomsovsky M."/>
            <person name="Tulloss R.E."/>
            <person name="Uehling J."/>
            <person name="Grigoriev I.V."/>
            <person name="Vagvolgyi C."/>
            <person name="Papp T."/>
            <person name="Martin F.M."/>
            <person name="Miettinen O."/>
            <person name="Hibbett D.S."/>
            <person name="Nagy L.G."/>
        </authorList>
    </citation>
    <scope>NUCLEOTIDE SEQUENCE [LARGE SCALE GENOMIC DNA]</scope>
    <source>
        <strain evidence="1 2">FP101781</strain>
    </source>
</reference>